<keyword evidence="1" id="KW-0812">Transmembrane</keyword>
<organism evidence="2 3">
    <name type="scientific">Calicophoron daubneyi</name>
    <name type="common">Rumen fluke</name>
    <name type="synonym">Paramphistomum daubneyi</name>
    <dbReference type="NCBI Taxonomy" id="300641"/>
    <lineage>
        <taxon>Eukaryota</taxon>
        <taxon>Metazoa</taxon>
        <taxon>Spiralia</taxon>
        <taxon>Lophotrochozoa</taxon>
        <taxon>Platyhelminthes</taxon>
        <taxon>Trematoda</taxon>
        <taxon>Digenea</taxon>
        <taxon>Plagiorchiida</taxon>
        <taxon>Pronocephalata</taxon>
        <taxon>Paramphistomoidea</taxon>
        <taxon>Paramphistomidae</taxon>
        <taxon>Calicophoron</taxon>
    </lineage>
</organism>
<comment type="caution">
    <text evidence="2">The sequence shown here is derived from an EMBL/GenBank/DDBJ whole genome shotgun (WGS) entry which is preliminary data.</text>
</comment>
<dbReference type="AlphaFoldDB" id="A0AAV2SY82"/>
<keyword evidence="1" id="KW-1133">Transmembrane helix</keyword>
<dbReference type="Proteomes" id="UP001497525">
    <property type="component" value="Unassembled WGS sequence"/>
</dbReference>
<gene>
    <name evidence="2" type="ORF">CDAUBV1_LOCUS337</name>
</gene>
<evidence type="ECO:0000313" key="2">
    <source>
        <dbReference type="EMBL" id="CAL5129411.1"/>
    </source>
</evidence>
<proteinExistence type="predicted"/>
<feature type="transmembrane region" description="Helical" evidence="1">
    <location>
        <begin position="13"/>
        <end position="35"/>
    </location>
</feature>
<keyword evidence="1" id="KW-0472">Membrane</keyword>
<name>A0AAV2SY82_CALDB</name>
<reference evidence="2" key="1">
    <citation type="submission" date="2024-06" db="EMBL/GenBank/DDBJ databases">
        <authorList>
            <person name="Liu X."/>
            <person name="Lenzi L."/>
            <person name="Haldenby T S."/>
            <person name="Uol C."/>
        </authorList>
    </citation>
    <scope>NUCLEOTIDE SEQUENCE</scope>
</reference>
<dbReference type="EMBL" id="CAXLJL010000001">
    <property type="protein sequence ID" value="CAL5129411.1"/>
    <property type="molecule type" value="Genomic_DNA"/>
</dbReference>
<sequence length="132" mass="15300">MCGANTCCFPPKMLLRLIPLLVLLAFGEVYSLWLVRLKPVEAQQLTQSSIFVNSHEDTPFSRNRRPFFPQRWGRRGAGGSGVFRGFDLDHLINLPWPKHGYEELTEYELSKEGDQSKVRRTPLNFYPQRFGK</sequence>
<evidence type="ECO:0000256" key="1">
    <source>
        <dbReference type="SAM" id="Phobius"/>
    </source>
</evidence>
<protein>
    <submittedName>
        <fullName evidence="2">Uncharacterized protein</fullName>
    </submittedName>
</protein>
<accession>A0AAV2SY82</accession>
<evidence type="ECO:0000313" key="3">
    <source>
        <dbReference type="Proteomes" id="UP001497525"/>
    </source>
</evidence>